<dbReference type="KEGG" id="saqi:AXG55_06030"/>
<evidence type="ECO:0000313" key="2">
    <source>
        <dbReference type="Proteomes" id="UP000184731"/>
    </source>
</evidence>
<dbReference type="RefSeq" id="WP_148697221.1">
    <property type="nucleotide sequence ID" value="NZ_CP017834.1"/>
</dbReference>
<dbReference type="EMBL" id="CP017834">
    <property type="protein sequence ID" value="APJ03487.1"/>
    <property type="molecule type" value="Genomic_DNA"/>
</dbReference>
<protein>
    <submittedName>
        <fullName evidence="1">Uncharacterized protein</fullName>
    </submittedName>
</protein>
<organism evidence="1 2">
    <name type="scientific">Silvanigrella aquatica</name>
    <dbReference type="NCBI Taxonomy" id="1915309"/>
    <lineage>
        <taxon>Bacteria</taxon>
        <taxon>Pseudomonadati</taxon>
        <taxon>Bdellovibrionota</taxon>
        <taxon>Oligoflexia</taxon>
        <taxon>Silvanigrellales</taxon>
        <taxon>Silvanigrellaceae</taxon>
        <taxon>Silvanigrella</taxon>
    </lineage>
</organism>
<sequence>MNKRLLSTLPLFLIPIQNLYGINIHDLENNTSQEWQQTFDKKPEVSSDQGSIAKEKWNKFQIVITNFLKYKETSEKINLNLKSNLIKNYFAPLQKIILQYHASLILLEETDKKYFYNAYQGKSAEIVFNETMQNIEPLLIQLINQSFYSVLSIYAQQNHHLFQSIQFNSWIKAYWPTLNSEHRAGFEPSHYYLNSTQSLFDEELFNSFIELGDESHYDFKQTESIFEEYWNNANIKPSIIWNNKTQYYKFKYNNNSDLIDLYLKINEIPRSQYIDFIKTQKTLSEVRNSSIDFYQNILEKIEKMDRNIDNKKNKNQYLSFQNSGIKSSKIQSKSLNKCISISKNRLLRINIDYDYVNGISLKATPCIFKDKSQDWIFIKEKSNSAEFKIYSALYTGYCIDDSNLYGKSITKCHPKNQSQIWYLNSNENVLINKLTNSILKIDNLDENQNWQSNNYLVNKQNLILSSLIHGSEIYSSKDWQKTEVMLPEIANAIYISLFINQYHLENKSNWFFNKVIKMNWFDNLTSVSQKTLVKLSKYKYSNISNYEIQELLNELKNSSKGITNVQKFKISLLGIKISNLKNKYIYSIESSHLNLQNEFSQFYKSQFISQTQDQNNITTKSLIPVATVPLINEPPYYEDTYFRIKDFFDIVEKNDGKLTNLNNNRIPTYREVWDKWIEGEWDPSPEFEQIHQDISNLKQEIPESDFDNVFRMAEDSRVFETLKNQGSPLRISDEASSSDYNAFPAEEMSLGDDSAIAADLNEFEEMAEIVEMINDLEILVNNVHISIQTASEIATTTTSIESIVIGALLPELG</sequence>
<name>A0A1L4CZY0_9BACT</name>
<dbReference type="Gene3D" id="2.80.10.50">
    <property type="match status" value="1"/>
</dbReference>
<proteinExistence type="predicted"/>
<dbReference type="STRING" id="1915309.AXG55_06030"/>
<dbReference type="InterPro" id="IPR035992">
    <property type="entry name" value="Ricin_B-like_lectins"/>
</dbReference>
<keyword evidence="2" id="KW-1185">Reference proteome</keyword>
<accession>A0A1L4CZY0</accession>
<gene>
    <name evidence="1" type="ORF">AXG55_06030</name>
</gene>
<reference evidence="1 2" key="1">
    <citation type="submission" date="2016-10" db="EMBL/GenBank/DDBJ databases">
        <title>Silvanigrella aquatica sp. nov., isolated from a freshwater lake located in the Black Forest, Germany, description of Silvanigrellaceae fam. nov., Silvanigrellales ord. nov., reclassification of the order Bdellovibrionales in the class Oligoflexia, reclassification of the families Bacteriovoracaceae and Halobacteriovoraceae in the new order Bacteriovoracales ord. nov., and reclassification of the family Pseudobacteriovoracaceae in the order Oligoflexiales.</title>
        <authorList>
            <person name="Hahn M.W."/>
            <person name="Schmidt J."/>
            <person name="Koll U."/>
            <person name="Rohde M."/>
            <person name="Verbag S."/>
            <person name="Pitt A."/>
            <person name="Nakai R."/>
            <person name="Naganuma T."/>
            <person name="Lang E."/>
        </authorList>
    </citation>
    <scope>NUCLEOTIDE SEQUENCE [LARGE SCALE GENOMIC DNA]</scope>
    <source>
        <strain evidence="1 2">MWH-Nonnen-W8red</strain>
    </source>
</reference>
<evidence type="ECO:0000313" key="1">
    <source>
        <dbReference type="EMBL" id="APJ03487.1"/>
    </source>
</evidence>
<dbReference type="AlphaFoldDB" id="A0A1L4CZY0"/>
<dbReference type="Proteomes" id="UP000184731">
    <property type="component" value="Chromosome"/>
</dbReference>
<dbReference type="SUPFAM" id="SSF50370">
    <property type="entry name" value="Ricin B-like lectins"/>
    <property type="match status" value="1"/>
</dbReference>
<dbReference type="PROSITE" id="PS50231">
    <property type="entry name" value="RICIN_B_LECTIN"/>
    <property type="match status" value="1"/>
</dbReference>